<keyword evidence="1" id="KW-1133">Transmembrane helix</keyword>
<name>A0AAN9EEE5_CROPI</name>
<proteinExistence type="predicted"/>
<keyword evidence="1" id="KW-0472">Membrane</keyword>
<comment type="caution">
    <text evidence="2">The sequence shown here is derived from an EMBL/GenBank/DDBJ whole genome shotgun (WGS) entry which is preliminary data.</text>
</comment>
<reference evidence="2 3" key="1">
    <citation type="submission" date="2024-01" db="EMBL/GenBank/DDBJ databases">
        <title>The genomes of 5 underutilized Papilionoideae crops provide insights into root nodulation and disease resistanc.</title>
        <authorList>
            <person name="Yuan L."/>
        </authorList>
    </citation>
    <scope>NUCLEOTIDE SEQUENCE [LARGE SCALE GENOMIC DNA]</scope>
    <source>
        <strain evidence="2">ZHUSHIDOU_FW_LH</strain>
        <tissue evidence="2">Leaf</tissue>
    </source>
</reference>
<dbReference type="EMBL" id="JAYWIO010000007">
    <property type="protein sequence ID" value="KAK7253053.1"/>
    <property type="molecule type" value="Genomic_DNA"/>
</dbReference>
<evidence type="ECO:0000313" key="3">
    <source>
        <dbReference type="Proteomes" id="UP001372338"/>
    </source>
</evidence>
<organism evidence="2 3">
    <name type="scientific">Crotalaria pallida</name>
    <name type="common">Smooth rattlebox</name>
    <name type="synonym">Crotalaria striata</name>
    <dbReference type="NCBI Taxonomy" id="3830"/>
    <lineage>
        <taxon>Eukaryota</taxon>
        <taxon>Viridiplantae</taxon>
        <taxon>Streptophyta</taxon>
        <taxon>Embryophyta</taxon>
        <taxon>Tracheophyta</taxon>
        <taxon>Spermatophyta</taxon>
        <taxon>Magnoliopsida</taxon>
        <taxon>eudicotyledons</taxon>
        <taxon>Gunneridae</taxon>
        <taxon>Pentapetalae</taxon>
        <taxon>rosids</taxon>
        <taxon>fabids</taxon>
        <taxon>Fabales</taxon>
        <taxon>Fabaceae</taxon>
        <taxon>Papilionoideae</taxon>
        <taxon>50 kb inversion clade</taxon>
        <taxon>genistoids sensu lato</taxon>
        <taxon>core genistoids</taxon>
        <taxon>Crotalarieae</taxon>
        <taxon>Crotalaria</taxon>
    </lineage>
</organism>
<feature type="transmembrane region" description="Helical" evidence="1">
    <location>
        <begin position="47"/>
        <end position="68"/>
    </location>
</feature>
<keyword evidence="3" id="KW-1185">Reference proteome</keyword>
<keyword evidence="1" id="KW-0812">Transmembrane</keyword>
<dbReference type="AlphaFoldDB" id="A0AAN9EEE5"/>
<gene>
    <name evidence="2" type="ORF">RIF29_37452</name>
</gene>
<sequence length="110" mass="12885">MERGGWVEVLLIHQLIRIGWEKIGPPHLNISTHPQSLIRGTFYTNPGASILSFFLPLSLLFFFFLFCVRNRTGVTDYRYFRTEQKTLLVFEKKIPARELIVRHNGPPTHF</sequence>
<evidence type="ECO:0000256" key="1">
    <source>
        <dbReference type="SAM" id="Phobius"/>
    </source>
</evidence>
<accession>A0AAN9EEE5</accession>
<protein>
    <submittedName>
        <fullName evidence="2">Uncharacterized protein</fullName>
    </submittedName>
</protein>
<evidence type="ECO:0000313" key="2">
    <source>
        <dbReference type="EMBL" id="KAK7253053.1"/>
    </source>
</evidence>
<dbReference type="Proteomes" id="UP001372338">
    <property type="component" value="Unassembled WGS sequence"/>
</dbReference>